<feature type="domain" description="UBA" evidence="2">
    <location>
        <begin position="518"/>
        <end position="559"/>
    </location>
</feature>
<dbReference type="PANTHER" id="PTHR15960">
    <property type="entry name" value="LD44032P"/>
    <property type="match status" value="1"/>
</dbReference>
<dbReference type="PANTHER" id="PTHR15960:SF5">
    <property type="entry name" value="LD44032P"/>
    <property type="match status" value="1"/>
</dbReference>
<dbReference type="SUPFAM" id="SSF46934">
    <property type="entry name" value="UBA-like"/>
    <property type="match status" value="1"/>
</dbReference>
<keyword evidence="4" id="KW-0695">RNA-directed DNA polymerase</keyword>
<feature type="compositionally biased region" description="Polar residues" evidence="1">
    <location>
        <begin position="127"/>
        <end position="140"/>
    </location>
</feature>
<evidence type="ECO:0000313" key="5">
    <source>
        <dbReference type="Proteomes" id="UP001054837"/>
    </source>
</evidence>
<keyword evidence="4" id="KW-0548">Nucleotidyltransferase</keyword>
<dbReference type="AlphaFoldDB" id="A0AAV4Q2T9"/>
<protein>
    <submittedName>
        <fullName evidence="4">Reverse transcriptase</fullName>
    </submittedName>
</protein>
<accession>A0AAV4Q2T9</accession>
<organism evidence="4 5">
    <name type="scientific">Caerostris darwini</name>
    <dbReference type="NCBI Taxonomy" id="1538125"/>
    <lineage>
        <taxon>Eukaryota</taxon>
        <taxon>Metazoa</taxon>
        <taxon>Ecdysozoa</taxon>
        <taxon>Arthropoda</taxon>
        <taxon>Chelicerata</taxon>
        <taxon>Arachnida</taxon>
        <taxon>Araneae</taxon>
        <taxon>Araneomorphae</taxon>
        <taxon>Entelegynae</taxon>
        <taxon>Araneoidea</taxon>
        <taxon>Araneidae</taxon>
        <taxon>Caerostris</taxon>
    </lineage>
</organism>
<reference evidence="4 5" key="1">
    <citation type="submission" date="2021-06" db="EMBL/GenBank/DDBJ databases">
        <title>Caerostris darwini draft genome.</title>
        <authorList>
            <person name="Kono N."/>
            <person name="Arakawa K."/>
        </authorList>
    </citation>
    <scope>NUCLEOTIDE SEQUENCE [LARGE SCALE GENOMIC DNA]</scope>
</reference>
<dbReference type="PROSITE" id="PS51497">
    <property type="entry name" value="UMA"/>
    <property type="match status" value="1"/>
</dbReference>
<feature type="domain" description="UBA" evidence="2">
    <location>
        <begin position="449"/>
        <end position="492"/>
    </location>
</feature>
<dbReference type="GO" id="GO:0000813">
    <property type="term" value="C:ESCRT I complex"/>
    <property type="evidence" value="ECO:0007669"/>
    <property type="project" value="InterPro"/>
</dbReference>
<evidence type="ECO:0000313" key="4">
    <source>
        <dbReference type="EMBL" id="GIY03436.1"/>
    </source>
</evidence>
<dbReference type="InterPro" id="IPR023340">
    <property type="entry name" value="UMA"/>
</dbReference>
<evidence type="ECO:0000259" key="3">
    <source>
        <dbReference type="PROSITE" id="PS51497"/>
    </source>
</evidence>
<dbReference type="Proteomes" id="UP001054837">
    <property type="component" value="Unassembled WGS sequence"/>
</dbReference>
<dbReference type="InterPro" id="IPR038870">
    <property type="entry name" value="UBAP1"/>
</dbReference>
<dbReference type="InterPro" id="IPR042575">
    <property type="entry name" value="UBAP1_C"/>
</dbReference>
<name>A0AAV4Q2T9_9ARAC</name>
<keyword evidence="4" id="KW-0808">Transferase</keyword>
<dbReference type="InterPro" id="IPR015940">
    <property type="entry name" value="UBA"/>
</dbReference>
<sequence length="559" mass="62650">MYRKCRGPHSHLNLDQKLLHLGSTHFLLNVEHERFQILDRLLEMDSHYKDGSNYLEGVPVKISKQFWPPKKVTIPQAIDTKSSSELLSLQYDFSLERSILEYSQKRIKELEEAKQKRNQKSAKPENISGNSSNNVGESIPKSNAQHVLPWQSDTILQPQQHADKTPFENKGKVSNTKINLSDFENDSSSPFDYMELQTINDLEELNSVFQDIHKNDLACPVTSSTTEEDTVSVVAKSVSFPLPQNPWQTASEKISSSLSEDFGNVKCVQESKYSINPSTSQGVLPVTEENTLPVVAKSVSFPLQNSWQDTSGHMSTSLSEDFVTKSVPGPNSDFANVPCSLPKEAKDFSCDNYSYSTLSQVPYIPSNAGGSCEKASPLRGCKSYTDIRSVSDKEDVNLTRKRSHTPPSFTSVATESVIEPLPIKEDYFQKPLAESSNGIVNHGDNAYEELDEAAKHFVDCITEMGFHKGQVVRAVKHLGVDEKKVVEHLCQIQLLEECGYESSEAEAALHLHDYNREQAKEFLDLVNQFQDLGFEKDAVKKALVQNKNDWNKTIDALLP</sequence>
<dbReference type="EMBL" id="BPLQ01003810">
    <property type="protein sequence ID" value="GIY03436.1"/>
    <property type="molecule type" value="Genomic_DNA"/>
</dbReference>
<dbReference type="GO" id="GO:0003964">
    <property type="term" value="F:RNA-directed DNA polymerase activity"/>
    <property type="evidence" value="ECO:0007669"/>
    <property type="project" value="UniProtKB-KW"/>
</dbReference>
<evidence type="ECO:0000256" key="1">
    <source>
        <dbReference type="SAM" id="MobiDB-lite"/>
    </source>
</evidence>
<proteinExistence type="predicted"/>
<gene>
    <name evidence="4" type="primary">pol_3875</name>
    <name evidence="4" type="ORF">CDAR_28601</name>
</gene>
<feature type="domain" description="UMA" evidence="3">
    <location>
        <begin position="55"/>
        <end position="100"/>
    </location>
</feature>
<dbReference type="InterPro" id="IPR009060">
    <property type="entry name" value="UBA-like_sf"/>
</dbReference>
<evidence type="ECO:0000259" key="2">
    <source>
        <dbReference type="PROSITE" id="PS50030"/>
    </source>
</evidence>
<dbReference type="PROSITE" id="PS50030">
    <property type="entry name" value="UBA"/>
    <property type="match status" value="2"/>
</dbReference>
<comment type="caution">
    <text evidence="4">The sequence shown here is derived from an EMBL/GenBank/DDBJ whole genome shotgun (WGS) entry which is preliminary data.</text>
</comment>
<dbReference type="Gene3D" id="1.20.120.1920">
    <property type="entry name" value="UBAP1 SOUBA domain"/>
    <property type="match status" value="1"/>
</dbReference>
<feature type="region of interest" description="Disordered" evidence="1">
    <location>
        <begin position="112"/>
        <end position="140"/>
    </location>
</feature>
<dbReference type="GO" id="GO:0043130">
    <property type="term" value="F:ubiquitin binding"/>
    <property type="evidence" value="ECO:0007669"/>
    <property type="project" value="InterPro"/>
</dbReference>
<dbReference type="GO" id="GO:0043162">
    <property type="term" value="P:ubiquitin-dependent protein catabolic process via the multivesicular body sorting pathway"/>
    <property type="evidence" value="ECO:0007669"/>
    <property type="project" value="InterPro"/>
</dbReference>
<keyword evidence="5" id="KW-1185">Reference proteome</keyword>